<proteinExistence type="predicted"/>
<evidence type="ECO:0000256" key="1">
    <source>
        <dbReference type="SAM" id="MobiDB-lite"/>
    </source>
</evidence>
<evidence type="ECO:0000256" key="2">
    <source>
        <dbReference type="SAM" id="Phobius"/>
    </source>
</evidence>
<feature type="region of interest" description="Disordered" evidence="1">
    <location>
        <begin position="156"/>
        <end position="176"/>
    </location>
</feature>
<comment type="caution">
    <text evidence="4">The sequence shown here is derived from an EMBL/GenBank/DDBJ whole genome shotgun (WGS) entry which is preliminary data.</text>
</comment>
<keyword evidence="5" id="KW-1185">Reference proteome</keyword>
<feature type="transmembrane region" description="Helical" evidence="2">
    <location>
        <begin position="131"/>
        <end position="152"/>
    </location>
</feature>
<dbReference type="Proteomes" id="UP000292452">
    <property type="component" value="Unassembled WGS sequence"/>
</dbReference>
<feature type="domain" description="DUF1648" evidence="3">
    <location>
        <begin position="34"/>
        <end position="69"/>
    </location>
</feature>
<dbReference type="Pfam" id="PF07853">
    <property type="entry name" value="DUF1648"/>
    <property type="match status" value="1"/>
</dbReference>
<dbReference type="RefSeq" id="WP_052856716.1">
    <property type="nucleotide sequence ID" value="NZ_SIXH01000011.1"/>
</dbReference>
<gene>
    <name evidence="4" type="ORF">EYS09_02240</name>
</gene>
<reference evidence="4 5" key="1">
    <citation type="submission" date="2019-02" db="EMBL/GenBank/DDBJ databases">
        <title>Draft Genome Sequence of Streptomyces sp. AM-2504, identified by 16S rRNA comparative analysis as a Streptomyces Kasugaensis strain.</title>
        <authorList>
            <person name="Napolioni V."/>
            <person name="Giuliodori A.M."/>
            <person name="Spurio R."/>
            <person name="Fabbretti A."/>
        </authorList>
    </citation>
    <scope>NUCLEOTIDE SEQUENCE [LARGE SCALE GENOMIC DNA]</scope>
    <source>
        <strain evidence="4 5">AM-2504</strain>
    </source>
</reference>
<sequence>MNSSLRADQPATSPPRAWVVVLPFVLATVVLGGVYAAVAGRLPEHLATHFGPNGQADGYTSPGGYLILSIAPLAVFGIVFAVLGRRSGAGPSARWQPVVGYAVAASSAYLTGATLLCNAGVPDASAVRLPYWHIAVALVFALLAGGVGRLLAGPGDRAARRAPGSEPRLDLPGGSRASWSHTVSSPLMAAVSILVCGAGLVLGFTDSWVVGAVLLAAAVVTGACASVRVTVDRRGLALAPTLLPYPFRRIPLHRIVDATSREIVIATEFGGWGYRVQPGRSGLVLRSGEGAVLRLTSGREFVVTVDDAATAVALLNTYLDRARSK</sequence>
<organism evidence="4 5">
    <name type="scientific">Streptomyces kasugaensis</name>
    <dbReference type="NCBI Taxonomy" id="1946"/>
    <lineage>
        <taxon>Bacteria</taxon>
        <taxon>Bacillati</taxon>
        <taxon>Actinomycetota</taxon>
        <taxon>Actinomycetes</taxon>
        <taxon>Kitasatosporales</taxon>
        <taxon>Streptomycetaceae</taxon>
        <taxon>Streptomyces</taxon>
    </lineage>
</organism>
<dbReference type="GeneID" id="97374937"/>
<feature type="transmembrane region" description="Helical" evidence="2">
    <location>
        <begin position="183"/>
        <end position="202"/>
    </location>
</feature>
<evidence type="ECO:0000259" key="3">
    <source>
        <dbReference type="Pfam" id="PF07853"/>
    </source>
</evidence>
<feature type="transmembrane region" description="Helical" evidence="2">
    <location>
        <begin position="20"/>
        <end position="42"/>
    </location>
</feature>
<dbReference type="EMBL" id="SIXH01000011">
    <property type="protein sequence ID" value="TBO61213.1"/>
    <property type="molecule type" value="Genomic_DNA"/>
</dbReference>
<keyword evidence="2" id="KW-0812">Transmembrane</keyword>
<feature type="transmembrane region" description="Helical" evidence="2">
    <location>
        <begin position="62"/>
        <end position="83"/>
    </location>
</feature>
<feature type="transmembrane region" description="Helical" evidence="2">
    <location>
        <begin position="95"/>
        <end position="116"/>
    </location>
</feature>
<keyword evidence="2" id="KW-0472">Membrane</keyword>
<evidence type="ECO:0000313" key="5">
    <source>
        <dbReference type="Proteomes" id="UP000292452"/>
    </source>
</evidence>
<keyword evidence="2" id="KW-1133">Transmembrane helix</keyword>
<evidence type="ECO:0000313" key="4">
    <source>
        <dbReference type="EMBL" id="TBO61213.1"/>
    </source>
</evidence>
<dbReference type="AlphaFoldDB" id="A0A4Q9I0R2"/>
<accession>A0A4Q9I0R2</accession>
<feature type="transmembrane region" description="Helical" evidence="2">
    <location>
        <begin position="208"/>
        <end position="231"/>
    </location>
</feature>
<dbReference type="InterPro" id="IPR012867">
    <property type="entry name" value="DUF1648"/>
</dbReference>
<name>A0A4Q9I0R2_STRKA</name>
<protein>
    <submittedName>
        <fullName evidence="4">DUF1648 domain-containing protein</fullName>
    </submittedName>
</protein>